<dbReference type="InterPro" id="IPR005119">
    <property type="entry name" value="LysR_subst-bd"/>
</dbReference>
<dbReference type="RefSeq" id="WP_345713250.1">
    <property type="nucleotide sequence ID" value="NZ_BAABIL010000467.1"/>
</dbReference>
<dbReference type="InterPro" id="IPR036390">
    <property type="entry name" value="WH_DNA-bd_sf"/>
</dbReference>
<dbReference type="PANTHER" id="PTHR30346">
    <property type="entry name" value="TRANSCRIPTIONAL DUAL REGULATOR HCAR-RELATED"/>
    <property type="match status" value="1"/>
</dbReference>
<keyword evidence="3" id="KW-0238">DNA-binding</keyword>
<dbReference type="InterPro" id="IPR036388">
    <property type="entry name" value="WH-like_DNA-bd_sf"/>
</dbReference>
<evidence type="ECO:0000313" key="6">
    <source>
        <dbReference type="EMBL" id="GAA4988709.1"/>
    </source>
</evidence>
<evidence type="ECO:0000256" key="4">
    <source>
        <dbReference type="ARBA" id="ARBA00023163"/>
    </source>
</evidence>
<dbReference type="Proteomes" id="UP001501195">
    <property type="component" value="Unassembled WGS sequence"/>
</dbReference>
<dbReference type="CDD" id="cd08423">
    <property type="entry name" value="PBP2_LTTR_like_6"/>
    <property type="match status" value="1"/>
</dbReference>
<protein>
    <submittedName>
        <fullName evidence="6">LysR family transcriptional regulator</fullName>
    </submittedName>
</protein>
<dbReference type="Gene3D" id="1.10.10.10">
    <property type="entry name" value="Winged helix-like DNA-binding domain superfamily/Winged helix DNA-binding domain"/>
    <property type="match status" value="1"/>
</dbReference>
<dbReference type="Gene3D" id="3.40.190.10">
    <property type="entry name" value="Periplasmic binding protein-like II"/>
    <property type="match status" value="2"/>
</dbReference>
<dbReference type="InterPro" id="IPR000847">
    <property type="entry name" value="LysR_HTH_N"/>
</dbReference>
<dbReference type="PROSITE" id="PS50931">
    <property type="entry name" value="HTH_LYSR"/>
    <property type="match status" value="1"/>
</dbReference>
<keyword evidence="2" id="KW-0805">Transcription regulation</keyword>
<keyword evidence="4" id="KW-0804">Transcription</keyword>
<comment type="similarity">
    <text evidence="1">Belongs to the LysR transcriptional regulatory family.</text>
</comment>
<evidence type="ECO:0000313" key="7">
    <source>
        <dbReference type="Proteomes" id="UP001501195"/>
    </source>
</evidence>
<evidence type="ECO:0000256" key="3">
    <source>
        <dbReference type="ARBA" id="ARBA00023125"/>
    </source>
</evidence>
<gene>
    <name evidence="6" type="ORF">GCM10023225_27830</name>
</gene>
<accession>A0ABP9I5T5</accession>
<comment type="caution">
    <text evidence="6">The sequence shown here is derived from an EMBL/GenBank/DDBJ whole genome shotgun (WGS) entry which is preliminary data.</text>
</comment>
<dbReference type="EMBL" id="BAABIL010000467">
    <property type="protein sequence ID" value="GAA4988709.1"/>
    <property type="molecule type" value="Genomic_DNA"/>
</dbReference>
<name>A0ABP9I5T5_9ACTN</name>
<organism evidence="6 7">
    <name type="scientific">Kineococcus glutinatus</name>
    <dbReference type="NCBI Taxonomy" id="1070872"/>
    <lineage>
        <taxon>Bacteria</taxon>
        <taxon>Bacillati</taxon>
        <taxon>Actinomycetota</taxon>
        <taxon>Actinomycetes</taxon>
        <taxon>Kineosporiales</taxon>
        <taxon>Kineosporiaceae</taxon>
        <taxon>Kineococcus</taxon>
    </lineage>
</organism>
<keyword evidence="7" id="KW-1185">Reference proteome</keyword>
<dbReference type="SUPFAM" id="SSF46785">
    <property type="entry name" value="Winged helix' DNA-binding domain"/>
    <property type="match status" value="1"/>
</dbReference>
<dbReference type="Pfam" id="PF00126">
    <property type="entry name" value="HTH_1"/>
    <property type="match status" value="1"/>
</dbReference>
<feature type="domain" description="HTH lysR-type" evidence="5">
    <location>
        <begin position="2"/>
        <end position="59"/>
    </location>
</feature>
<sequence length="312" mass="32493">MLDVRRLRVLREFAVHGTVTATARALAYTPSAVSQQLAALEAETGHRLLERAGRGVRLTDAGRVLVAHADAVLAEVERAEAVLAAHAAGDVGSLRLAAFPTAARALAAPAAGLLRTTHPGLDVELTEMEQHESLHLLATGDLDAVLGHHAAGQPRPGPRPVATELLLVDPVHVALPRDHPRAGDAVVDAALLREETWLAAHPDAPCSQILEATCRAAGFAPRTRHRAMDYDVVLAMVAAGLGLGLVSRLALGPVPAQVVLRPLAGGAARHVWLATRPGGLQRPAVRHLLAALRSTVQTAVPSPPAPIPGATT</sequence>
<evidence type="ECO:0000259" key="5">
    <source>
        <dbReference type="PROSITE" id="PS50931"/>
    </source>
</evidence>
<dbReference type="PANTHER" id="PTHR30346:SF29">
    <property type="entry name" value="LYSR SUBSTRATE-BINDING"/>
    <property type="match status" value="1"/>
</dbReference>
<evidence type="ECO:0000256" key="2">
    <source>
        <dbReference type="ARBA" id="ARBA00023015"/>
    </source>
</evidence>
<dbReference type="Pfam" id="PF03466">
    <property type="entry name" value="LysR_substrate"/>
    <property type="match status" value="1"/>
</dbReference>
<evidence type="ECO:0000256" key="1">
    <source>
        <dbReference type="ARBA" id="ARBA00009437"/>
    </source>
</evidence>
<proteinExistence type="inferred from homology"/>
<reference evidence="7" key="1">
    <citation type="journal article" date="2019" name="Int. J. Syst. Evol. Microbiol.">
        <title>The Global Catalogue of Microorganisms (GCM) 10K type strain sequencing project: providing services to taxonomists for standard genome sequencing and annotation.</title>
        <authorList>
            <consortium name="The Broad Institute Genomics Platform"/>
            <consortium name="The Broad Institute Genome Sequencing Center for Infectious Disease"/>
            <person name="Wu L."/>
            <person name="Ma J."/>
        </authorList>
    </citation>
    <scope>NUCLEOTIDE SEQUENCE [LARGE SCALE GENOMIC DNA]</scope>
    <source>
        <strain evidence="7">JCM 18126</strain>
    </source>
</reference>
<dbReference type="SUPFAM" id="SSF53850">
    <property type="entry name" value="Periplasmic binding protein-like II"/>
    <property type="match status" value="1"/>
</dbReference>